<proteinExistence type="predicted"/>
<accession>A0A3M7S185</accession>
<name>A0A3M7S185_BRAPC</name>
<dbReference type="Proteomes" id="UP000276133">
    <property type="component" value="Unassembled WGS sequence"/>
</dbReference>
<gene>
    <name evidence="1" type="ORF">BpHYR1_037615</name>
</gene>
<organism evidence="1 2">
    <name type="scientific">Brachionus plicatilis</name>
    <name type="common">Marine rotifer</name>
    <name type="synonym">Brachionus muelleri</name>
    <dbReference type="NCBI Taxonomy" id="10195"/>
    <lineage>
        <taxon>Eukaryota</taxon>
        <taxon>Metazoa</taxon>
        <taxon>Spiralia</taxon>
        <taxon>Gnathifera</taxon>
        <taxon>Rotifera</taxon>
        <taxon>Eurotatoria</taxon>
        <taxon>Monogononta</taxon>
        <taxon>Pseudotrocha</taxon>
        <taxon>Ploima</taxon>
        <taxon>Brachionidae</taxon>
        <taxon>Brachionus</taxon>
    </lineage>
</organism>
<keyword evidence="2" id="KW-1185">Reference proteome</keyword>
<evidence type="ECO:0000313" key="2">
    <source>
        <dbReference type="Proteomes" id="UP000276133"/>
    </source>
</evidence>
<dbReference type="EMBL" id="REGN01002231">
    <property type="protein sequence ID" value="RNA29395.1"/>
    <property type="molecule type" value="Genomic_DNA"/>
</dbReference>
<sequence>MKNLEKKKNLTLTKRRKIERYGLEVAVINKGNKSSFTCNKCKQFTCGPYVVKKKKFYFIFLLKNRHMTKIGGDKSLRPLINLD</sequence>
<evidence type="ECO:0000313" key="1">
    <source>
        <dbReference type="EMBL" id="RNA29395.1"/>
    </source>
</evidence>
<reference evidence="1 2" key="1">
    <citation type="journal article" date="2018" name="Sci. Rep.">
        <title>Genomic signatures of local adaptation to the degree of environmental predictability in rotifers.</title>
        <authorList>
            <person name="Franch-Gras L."/>
            <person name="Hahn C."/>
            <person name="Garcia-Roger E.M."/>
            <person name="Carmona M.J."/>
            <person name="Serra M."/>
            <person name="Gomez A."/>
        </authorList>
    </citation>
    <scope>NUCLEOTIDE SEQUENCE [LARGE SCALE GENOMIC DNA]</scope>
    <source>
        <strain evidence="1">HYR1</strain>
    </source>
</reference>
<dbReference type="AlphaFoldDB" id="A0A3M7S185"/>
<protein>
    <submittedName>
        <fullName evidence="1">Uncharacterized protein</fullName>
    </submittedName>
</protein>
<comment type="caution">
    <text evidence="1">The sequence shown here is derived from an EMBL/GenBank/DDBJ whole genome shotgun (WGS) entry which is preliminary data.</text>
</comment>